<keyword evidence="2" id="KW-1185">Reference proteome</keyword>
<evidence type="ECO:0000313" key="2">
    <source>
        <dbReference type="Proteomes" id="UP001056120"/>
    </source>
</evidence>
<comment type="caution">
    <text evidence="1">The sequence shown here is derived from an EMBL/GenBank/DDBJ whole genome shotgun (WGS) entry which is preliminary data.</text>
</comment>
<gene>
    <name evidence="1" type="ORF">L1987_33685</name>
</gene>
<reference evidence="2" key="1">
    <citation type="journal article" date="2022" name="Mol. Ecol. Resour.">
        <title>The genomes of chicory, endive, great burdock and yacon provide insights into Asteraceae palaeo-polyploidization history and plant inulin production.</title>
        <authorList>
            <person name="Fan W."/>
            <person name="Wang S."/>
            <person name="Wang H."/>
            <person name="Wang A."/>
            <person name="Jiang F."/>
            <person name="Liu H."/>
            <person name="Zhao H."/>
            <person name="Xu D."/>
            <person name="Zhang Y."/>
        </authorList>
    </citation>
    <scope>NUCLEOTIDE SEQUENCE [LARGE SCALE GENOMIC DNA]</scope>
    <source>
        <strain evidence="2">cv. Yunnan</strain>
    </source>
</reference>
<name>A0ACB9HTF1_9ASTR</name>
<accession>A0ACB9HTF1</accession>
<protein>
    <submittedName>
        <fullName evidence="1">Uncharacterized protein</fullName>
    </submittedName>
</protein>
<sequence length="101" mass="10924">MSNSSQEESVIANIPDTSPLPLVTRPLCYSSSPSASTSSEIVTDETLGPNPNSSTSDDQNFSTKLQSLDVFEQEQSVILLSKLTKTDEEARVLLYMSPLLA</sequence>
<organism evidence="1 2">
    <name type="scientific">Smallanthus sonchifolius</name>
    <dbReference type="NCBI Taxonomy" id="185202"/>
    <lineage>
        <taxon>Eukaryota</taxon>
        <taxon>Viridiplantae</taxon>
        <taxon>Streptophyta</taxon>
        <taxon>Embryophyta</taxon>
        <taxon>Tracheophyta</taxon>
        <taxon>Spermatophyta</taxon>
        <taxon>Magnoliopsida</taxon>
        <taxon>eudicotyledons</taxon>
        <taxon>Gunneridae</taxon>
        <taxon>Pentapetalae</taxon>
        <taxon>asterids</taxon>
        <taxon>campanulids</taxon>
        <taxon>Asterales</taxon>
        <taxon>Asteraceae</taxon>
        <taxon>Asteroideae</taxon>
        <taxon>Heliantheae alliance</taxon>
        <taxon>Millerieae</taxon>
        <taxon>Smallanthus</taxon>
    </lineage>
</organism>
<proteinExistence type="predicted"/>
<evidence type="ECO:0000313" key="1">
    <source>
        <dbReference type="EMBL" id="KAI3798410.1"/>
    </source>
</evidence>
<dbReference type="Proteomes" id="UP001056120">
    <property type="component" value="Linkage Group LG11"/>
</dbReference>
<dbReference type="EMBL" id="CM042028">
    <property type="protein sequence ID" value="KAI3798410.1"/>
    <property type="molecule type" value="Genomic_DNA"/>
</dbReference>
<reference evidence="1 2" key="2">
    <citation type="journal article" date="2022" name="Mol. Ecol. Resour.">
        <title>The genomes of chicory, endive, great burdock and yacon provide insights into Asteraceae paleo-polyploidization history and plant inulin production.</title>
        <authorList>
            <person name="Fan W."/>
            <person name="Wang S."/>
            <person name="Wang H."/>
            <person name="Wang A."/>
            <person name="Jiang F."/>
            <person name="Liu H."/>
            <person name="Zhao H."/>
            <person name="Xu D."/>
            <person name="Zhang Y."/>
        </authorList>
    </citation>
    <scope>NUCLEOTIDE SEQUENCE [LARGE SCALE GENOMIC DNA]</scope>
    <source>
        <strain evidence="2">cv. Yunnan</strain>
        <tissue evidence="1">Leaves</tissue>
    </source>
</reference>